<keyword evidence="3" id="KW-1185">Reference proteome</keyword>
<evidence type="ECO:0000313" key="2">
    <source>
        <dbReference type="EMBL" id="CAA2963076.1"/>
    </source>
</evidence>
<dbReference type="Proteomes" id="UP000594638">
    <property type="component" value="Unassembled WGS sequence"/>
</dbReference>
<protein>
    <submittedName>
        <fullName evidence="2">Beta-1,3-galactosyltransferase GALT1</fullName>
    </submittedName>
</protein>
<proteinExistence type="predicted"/>
<evidence type="ECO:0000256" key="1">
    <source>
        <dbReference type="SAM" id="Phobius"/>
    </source>
</evidence>
<gene>
    <name evidence="2" type="ORF">OLEA9_A034286</name>
</gene>
<dbReference type="OrthoDB" id="2139606at2759"/>
<comment type="caution">
    <text evidence="2">The sequence shown here is derived from an EMBL/GenBank/DDBJ whole genome shotgun (WGS) entry which is preliminary data.</text>
</comment>
<reference evidence="2 3" key="1">
    <citation type="submission" date="2019-12" db="EMBL/GenBank/DDBJ databases">
        <authorList>
            <person name="Alioto T."/>
            <person name="Alioto T."/>
            <person name="Gomez Garrido J."/>
        </authorList>
    </citation>
    <scope>NUCLEOTIDE SEQUENCE [LARGE SCALE GENOMIC DNA]</scope>
</reference>
<evidence type="ECO:0000313" key="3">
    <source>
        <dbReference type="Proteomes" id="UP000594638"/>
    </source>
</evidence>
<dbReference type="EMBL" id="CACTIH010001807">
    <property type="protein sequence ID" value="CAA2963076.1"/>
    <property type="molecule type" value="Genomic_DNA"/>
</dbReference>
<name>A0A8S0Q716_OLEEU</name>
<keyword evidence="1" id="KW-1133">Transmembrane helix</keyword>
<sequence>MKKWYDSVLSTSLLMLLVLGYYMIINPIKESYIPIPSYFNTTNPLEWINPRAPPALYNPVNASQLISTGAIVSDLFAQRNLSNEELNSLHTWNRLKHLISHAQGLPNAIEAIKEASVAWSNLMSSTEEEKLHMNGSTQRRGKEKQCSSITIIGIPNGLLGNFRIDLTGGQIPPIILHYNLRLQTVDGKHITSFGFREHKNQMVNEELWNEARTYKDNQLMPFVDYYSLITWKTIAICIFGTGSFSKVFQIPALTEIQIASGILVPRNSLKIPILLGHMVQKHKKGDLKTFKLEDVATGIWISDMKKSDLEVRYEKEDRIFNEGCKDGYVIAH</sequence>
<dbReference type="AlphaFoldDB" id="A0A8S0Q716"/>
<organism evidence="2 3">
    <name type="scientific">Olea europaea subsp. europaea</name>
    <dbReference type="NCBI Taxonomy" id="158383"/>
    <lineage>
        <taxon>Eukaryota</taxon>
        <taxon>Viridiplantae</taxon>
        <taxon>Streptophyta</taxon>
        <taxon>Embryophyta</taxon>
        <taxon>Tracheophyta</taxon>
        <taxon>Spermatophyta</taxon>
        <taxon>Magnoliopsida</taxon>
        <taxon>eudicotyledons</taxon>
        <taxon>Gunneridae</taxon>
        <taxon>Pentapetalae</taxon>
        <taxon>asterids</taxon>
        <taxon>lamiids</taxon>
        <taxon>Lamiales</taxon>
        <taxon>Oleaceae</taxon>
        <taxon>Oleeae</taxon>
        <taxon>Olea</taxon>
    </lineage>
</organism>
<feature type="transmembrane region" description="Helical" evidence="1">
    <location>
        <begin position="7"/>
        <end position="25"/>
    </location>
</feature>
<dbReference type="Gramene" id="OE9A034286T1">
    <property type="protein sequence ID" value="OE9A034286C1"/>
    <property type="gene ID" value="OE9A034286"/>
</dbReference>
<keyword evidence="1" id="KW-0812">Transmembrane</keyword>
<accession>A0A8S0Q716</accession>
<keyword evidence="1" id="KW-0472">Membrane</keyword>